<dbReference type="RefSeq" id="WP_170093499.1">
    <property type="nucleotide sequence ID" value="NZ_WOYG01000001.1"/>
</dbReference>
<comment type="caution">
    <text evidence="2">The sequence shown here is derived from an EMBL/GenBank/DDBJ whole genome shotgun (WGS) entry which is preliminary data.</text>
</comment>
<name>A0A847UF15_9EURY</name>
<feature type="transmembrane region" description="Helical" evidence="1">
    <location>
        <begin position="15"/>
        <end position="42"/>
    </location>
</feature>
<dbReference type="Proteomes" id="UP000608662">
    <property type="component" value="Unassembled WGS sequence"/>
</dbReference>
<protein>
    <submittedName>
        <fullName evidence="2">Uncharacterized protein</fullName>
    </submittedName>
</protein>
<keyword evidence="1" id="KW-1133">Transmembrane helix</keyword>
<sequence length="46" mass="5067">MFAATDGRPWVSRSLAWGVIGFELLVPLALVTPKALMLSILVDFTY</sequence>
<reference evidence="2" key="1">
    <citation type="submission" date="2019-12" db="EMBL/GenBank/DDBJ databases">
        <title>Whole-genome sequence of Halomicrobium mukohataei pws1.</title>
        <authorList>
            <person name="Verma D.K."/>
            <person name="Gopal K."/>
            <person name="Prasad E.S."/>
        </authorList>
    </citation>
    <scope>NUCLEOTIDE SEQUENCE</scope>
    <source>
        <strain evidence="2">Pws1</strain>
    </source>
</reference>
<keyword evidence="1" id="KW-0812">Transmembrane</keyword>
<keyword evidence="1" id="KW-0472">Membrane</keyword>
<gene>
    <name evidence="2" type="ORF">GOC74_07075</name>
</gene>
<dbReference type="EMBL" id="WOYG01000001">
    <property type="protein sequence ID" value="NLV09691.1"/>
    <property type="molecule type" value="Genomic_DNA"/>
</dbReference>
<dbReference type="AlphaFoldDB" id="A0A847UF15"/>
<organism evidence="2 3">
    <name type="scientific">Halomicrobium mukohataei</name>
    <dbReference type="NCBI Taxonomy" id="57705"/>
    <lineage>
        <taxon>Archaea</taxon>
        <taxon>Methanobacteriati</taxon>
        <taxon>Methanobacteriota</taxon>
        <taxon>Stenosarchaea group</taxon>
        <taxon>Halobacteria</taxon>
        <taxon>Halobacteriales</taxon>
        <taxon>Haloarculaceae</taxon>
        <taxon>Halomicrobium</taxon>
    </lineage>
</organism>
<accession>A0A847UF15</accession>
<proteinExistence type="predicted"/>
<evidence type="ECO:0000256" key="1">
    <source>
        <dbReference type="SAM" id="Phobius"/>
    </source>
</evidence>
<evidence type="ECO:0000313" key="2">
    <source>
        <dbReference type="EMBL" id="NLV09691.1"/>
    </source>
</evidence>
<evidence type="ECO:0000313" key="3">
    <source>
        <dbReference type="Proteomes" id="UP000608662"/>
    </source>
</evidence>